<gene>
    <name evidence="9" type="ORF">VSP0166_LOCUS12178</name>
</gene>
<dbReference type="AlphaFoldDB" id="A0A7S4MKZ3"/>
<dbReference type="InterPro" id="IPR029063">
    <property type="entry name" value="SAM-dependent_MTases_sf"/>
</dbReference>
<feature type="region of interest" description="Disordered" evidence="8">
    <location>
        <begin position="396"/>
        <end position="425"/>
    </location>
</feature>
<protein>
    <recommendedName>
        <fullName evidence="3">tRNA (adenine(58)-N(1))-methyltransferase non-catalytic subunit TRM6</fullName>
    </recommendedName>
    <alternativeName>
        <fullName evidence="6">tRNA(m1A58)-methyltransferase subunit TRM6</fullName>
    </alternativeName>
</protein>
<dbReference type="SUPFAM" id="SSF53335">
    <property type="entry name" value="S-adenosyl-L-methionine-dependent methyltransferases"/>
    <property type="match status" value="1"/>
</dbReference>
<evidence type="ECO:0000256" key="2">
    <source>
        <dbReference type="ARBA" id="ARBA00008320"/>
    </source>
</evidence>
<comment type="subcellular location">
    <subcellularLocation>
        <location evidence="1">Nucleus</location>
    </subcellularLocation>
</comment>
<keyword evidence="7" id="KW-0175">Coiled coil</keyword>
<dbReference type="Gene3D" id="3.40.50.150">
    <property type="entry name" value="Vaccinia Virus protein VP39"/>
    <property type="match status" value="1"/>
</dbReference>
<comment type="similarity">
    <text evidence="2">Belongs to the TRM6/GCD10 family.</text>
</comment>
<evidence type="ECO:0000313" key="9">
    <source>
        <dbReference type="EMBL" id="CAE2228628.1"/>
    </source>
</evidence>
<evidence type="ECO:0000256" key="4">
    <source>
        <dbReference type="ARBA" id="ARBA00022694"/>
    </source>
</evidence>
<dbReference type="Pfam" id="PF04189">
    <property type="entry name" value="Gcd10p"/>
    <property type="match status" value="1"/>
</dbReference>
<dbReference type="EMBL" id="HBKP01017191">
    <property type="protein sequence ID" value="CAE2228628.1"/>
    <property type="molecule type" value="Transcribed_RNA"/>
</dbReference>
<keyword evidence="5" id="KW-0539">Nucleus</keyword>
<evidence type="ECO:0000256" key="6">
    <source>
        <dbReference type="ARBA" id="ARBA00032319"/>
    </source>
</evidence>
<organism evidence="9">
    <name type="scientific">Vannella robusta</name>
    <dbReference type="NCBI Taxonomy" id="1487602"/>
    <lineage>
        <taxon>Eukaryota</taxon>
        <taxon>Amoebozoa</taxon>
        <taxon>Discosea</taxon>
        <taxon>Flabellinia</taxon>
        <taxon>Vannellidae</taxon>
        <taxon>Vannella</taxon>
    </lineage>
</organism>
<dbReference type="InterPro" id="IPR017423">
    <property type="entry name" value="TRM6"/>
</dbReference>
<sequence>MGRVVGLGDWCIINVNDGGKYIVVQVKDDDSTVRILKKKRFPCKQLIGQQYGDYLEVDKAQNLQAWDRSKRLNLALKVEEEEYEKLSDNRNVKRNDPSVQTLTADDIEEMKKNDTVRGSEIIEKVKEANAGFQEKTLFSQEKYLIKKRKKHLSIIQIIKPTARTISEAYFNHGIQKIGYLRPDSVAQLLNLGNITSGDNVLVHETCAGLVIGAIAERLGGRGNLLSLYTEQVVPVNNALKCFNFPETIGNTYIPIPFHQLEPLANSSLEDFTSLPDSFVFRKSKDLELLRRARTVIDKPVDSLVIVTKYETPEVLLELFKYVRGSGHIVIFHQHLEPLIQCHEMLKDSGEAVCIELRETWFRDYQVLPMRTHPMMKMHGASGYLLSAVKVLYSNLVRPPKPNKNQGPQRGSKRPQQKQQKKQKVQ</sequence>
<dbReference type="GO" id="GO:0031515">
    <property type="term" value="C:tRNA (m1A) methyltransferase complex"/>
    <property type="evidence" value="ECO:0007669"/>
    <property type="project" value="InterPro"/>
</dbReference>
<evidence type="ECO:0000256" key="1">
    <source>
        <dbReference type="ARBA" id="ARBA00004123"/>
    </source>
</evidence>
<proteinExistence type="inferred from homology"/>
<evidence type="ECO:0000256" key="3">
    <source>
        <dbReference type="ARBA" id="ARBA00021704"/>
    </source>
</evidence>
<reference evidence="9" key="1">
    <citation type="submission" date="2021-01" db="EMBL/GenBank/DDBJ databases">
        <authorList>
            <person name="Corre E."/>
            <person name="Pelletier E."/>
            <person name="Niang G."/>
            <person name="Scheremetjew M."/>
            <person name="Finn R."/>
            <person name="Kale V."/>
            <person name="Holt S."/>
            <person name="Cochrane G."/>
            <person name="Meng A."/>
            <person name="Brown T."/>
            <person name="Cohen L."/>
        </authorList>
    </citation>
    <scope>NUCLEOTIDE SEQUENCE</scope>
    <source>
        <strain evidence="9">DIVA3 518/3/11/1/6</strain>
    </source>
</reference>
<feature type="compositionally biased region" description="Basic residues" evidence="8">
    <location>
        <begin position="410"/>
        <end position="425"/>
    </location>
</feature>
<accession>A0A7S4MKZ3</accession>
<dbReference type="GO" id="GO:0005634">
    <property type="term" value="C:nucleus"/>
    <property type="evidence" value="ECO:0007669"/>
    <property type="project" value="UniProtKB-SubCell"/>
</dbReference>
<name>A0A7S4MKZ3_9EUKA</name>
<evidence type="ECO:0000256" key="8">
    <source>
        <dbReference type="SAM" id="MobiDB-lite"/>
    </source>
</evidence>
<dbReference type="PANTHER" id="PTHR12945:SF0">
    <property type="entry name" value="TRNA (ADENINE(58)-N(1))-METHYLTRANSFERASE NON-CATALYTIC SUBUNIT TRM6"/>
    <property type="match status" value="1"/>
</dbReference>
<evidence type="ECO:0000256" key="5">
    <source>
        <dbReference type="ARBA" id="ARBA00023242"/>
    </source>
</evidence>
<dbReference type="PANTHER" id="PTHR12945">
    <property type="entry name" value="TRANSLATION INITIATION FACTOR EIF3-RELATED"/>
    <property type="match status" value="1"/>
</dbReference>
<evidence type="ECO:0000256" key="7">
    <source>
        <dbReference type="SAM" id="Coils"/>
    </source>
</evidence>
<dbReference type="GO" id="GO:0030488">
    <property type="term" value="P:tRNA methylation"/>
    <property type="evidence" value="ECO:0007669"/>
    <property type="project" value="InterPro"/>
</dbReference>
<feature type="coiled-coil region" evidence="7">
    <location>
        <begin position="69"/>
        <end position="96"/>
    </location>
</feature>
<keyword evidence="4" id="KW-0819">tRNA processing</keyword>